<dbReference type="Pfam" id="PF12781">
    <property type="entry name" value="AAA_9"/>
    <property type="match status" value="2"/>
</dbReference>
<dbReference type="GO" id="GO:0005874">
    <property type="term" value="C:microtubule"/>
    <property type="evidence" value="ECO:0007669"/>
    <property type="project" value="UniProtKB-KW"/>
</dbReference>
<dbReference type="InterPro" id="IPR026983">
    <property type="entry name" value="DHC"/>
</dbReference>
<keyword evidence="9" id="KW-0969">Cilium</keyword>
<keyword evidence="7" id="KW-0243">Dynein</keyword>
<dbReference type="PANTHER" id="PTHR22878">
    <property type="entry name" value="DYNEIN HEAVY CHAIN 6, AXONEMAL-LIKE-RELATED"/>
    <property type="match status" value="1"/>
</dbReference>
<evidence type="ECO:0000259" key="16">
    <source>
        <dbReference type="Pfam" id="PF12777"/>
    </source>
</evidence>
<dbReference type="FunFam" id="3.40.50.300:FF:002141">
    <property type="entry name" value="Dynein heavy chain"/>
    <property type="match status" value="1"/>
</dbReference>
<keyword evidence="22" id="KW-1185">Reference proteome</keyword>
<keyword evidence="6" id="KW-0067">ATP-binding</keyword>
<evidence type="ECO:0000256" key="10">
    <source>
        <dbReference type="ARBA" id="ARBA00023175"/>
    </source>
</evidence>
<dbReference type="Pfam" id="PF08393">
    <property type="entry name" value="DHC_N2"/>
    <property type="match status" value="1"/>
</dbReference>
<evidence type="ECO:0000256" key="9">
    <source>
        <dbReference type="ARBA" id="ARBA00023069"/>
    </source>
</evidence>
<dbReference type="Pfam" id="PF17852">
    <property type="entry name" value="Dynein_AAA_lid"/>
    <property type="match status" value="1"/>
</dbReference>
<evidence type="ECO:0000313" key="22">
    <source>
        <dbReference type="Proteomes" id="UP001153714"/>
    </source>
</evidence>
<name>A0A9N9N2K4_9NEOP</name>
<dbReference type="Pfam" id="PF12777">
    <property type="entry name" value="MT"/>
    <property type="match status" value="1"/>
</dbReference>
<evidence type="ECO:0000259" key="20">
    <source>
        <dbReference type="Pfam" id="PF17857"/>
    </source>
</evidence>
<evidence type="ECO:0000259" key="19">
    <source>
        <dbReference type="Pfam" id="PF17852"/>
    </source>
</evidence>
<dbReference type="GO" id="GO:0030286">
    <property type="term" value="C:dynein complex"/>
    <property type="evidence" value="ECO:0007669"/>
    <property type="project" value="UniProtKB-KW"/>
</dbReference>
<feature type="domain" description="Dynein heavy chain 3 AAA+ lid" evidence="20">
    <location>
        <begin position="1015"/>
        <end position="1104"/>
    </location>
</feature>
<dbReference type="Gene3D" id="1.20.920.60">
    <property type="match status" value="1"/>
</dbReference>
<dbReference type="InterPro" id="IPR043157">
    <property type="entry name" value="Dynein_AAA1S"/>
</dbReference>
<protein>
    <recommendedName>
        <fullName evidence="23">Dynein heavy chain</fullName>
    </recommendedName>
</protein>
<dbReference type="Proteomes" id="UP001153714">
    <property type="component" value="Chromosome 1"/>
</dbReference>
<dbReference type="InterPro" id="IPR024743">
    <property type="entry name" value="Dynein_HC_stalk"/>
</dbReference>
<dbReference type="Gene3D" id="3.40.50.300">
    <property type="entry name" value="P-loop containing nucleotide triphosphate hydrolases"/>
    <property type="match status" value="5"/>
</dbReference>
<dbReference type="InterPro" id="IPR027417">
    <property type="entry name" value="P-loop_NTPase"/>
</dbReference>
<feature type="domain" description="Dynein heavy chain ATP-binding dynein motor region" evidence="18">
    <location>
        <begin position="1671"/>
        <end position="1745"/>
    </location>
</feature>
<evidence type="ECO:0000259" key="14">
    <source>
        <dbReference type="Pfam" id="PF08393"/>
    </source>
</evidence>
<evidence type="ECO:0000256" key="11">
    <source>
        <dbReference type="ARBA" id="ARBA00023212"/>
    </source>
</evidence>
<keyword evidence="10" id="KW-0505">Motor protein</keyword>
<dbReference type="Gene3D" id="1.20.920.30">
    <property type="match status" value="1"/>
</dbReference>
<dbReference type="Gene3D" id="1.10.8.710">
    <property type="match status" value="1"/>
</dbReference>
<dbReference type="GO" id="GO:0005524">
    <property type="term" value="F:ATP binding"/>
    <property type="evidence" value="ECO:0007669"/>
    <property type="project" value="UniProtKB-KW"/>
</dbReference>
<evidence type="ECO:0000259" key="15">
    <source>
        <dbReference type="Pfam" id="PF12774"/>
    </source>
</evidence>
<accession>A0A9N9N2K4</accession>
<evidence type="ECO:0000256" key="6">
    <source>
        <dbReference type="ARBA" id="ARBA00022840"/>
    </source>
</evidence>
<evidence type="ECO:0000256" key="1">
    <source>
        <dbReference type="ARBA" id="ARBA00004430"/>
    </source>
</evidence>
<dbReference type="EMBL" id="OU893332">
    <property type="protein sequence ID" value="CAG9782449.1"/>
    <property type="molecule type" value="Genomic_DNA"/>
</dbReference>
<feature type="domain" description="Dynein heavy chain hydrolytic ATP-binding dynein motor region" evidence="15">
    <location>
        <begin position="304"/>
        <end position="491"/>
    </location>
</feature>
<dbReference type="Gene3D" id="1.20.140.100">
    <property type="entry name" value="Dynein heavy chain, N-terminal domain 2"/>
    <property type="match status" value="1"/>
</dbReference>
<keyword evidence="12" id="KW-0966">Cell projection</keyword>
<evidence type="ECO:0000256" key="4">
    <source>
        <dbReference type="ARBA" id="ARBA00022701"/>
    </source>
</evidence>
<comment type="similarity">
    <text evidence="2">Belongs to the dynein heavy chain family.</text>
</comment>
<evidence type="ECO:0000259" key="17">
    <source>
        <dbReference type="Pfam" id="PF12780"/>
    </source>
</evidence>
<dbReference type="Gene3D" id="1.10.472.130">
    <property type="match status" value="1"/>
</dbReference>
<dbReference type="InterPro" id="IPR013602">
    <property type="entry name" value="Dynein_heavy_linker"/>
</dbReference>
<dbReference type="FunFam" id="1.20.920.30:FF:000005">
    <property type="entry name" value="Dynein, axonemal, heavy chain 2"/>
    <property type="match status" value="1"/>
</dbReference>
<dbReference type="Gene3D" id="1.10.8.1220">
    <property type="match status" value="1"/>
</dbReference>
<dbReference type="Pfam" id="PF12780">
    <property type="entry name" value="AAA_8"/>
    <property type="match status" value="1"/>
</dbReference>
<dbReference type="InterPro" id="IPR041466">
    <property type="entry name" value="Dynein_AAA5_ext"/>
</dbReference>
<feature type="domain" description="Dynein heavy chain AAA module D4" evidence="17">
    <location>
        <begin position="1153"/>
        <end position="1318"/>
    </location>
</feature>
<dbReference type="Gene3D" id="6.10.140.1060">
    <property type="match status" value="1"/>
</dbReference>
<dbReference type="InterPro" id="IPR042222">
    <property type="entry name" value="Dynein_2_N"/>
</dbReference>
<reference evidence="21" key="2">
    <citation type="submission" date="2022-10" db="EMBL/GenBank/DDBJ databases">
        <authorList>
            <consortium name="ENA_rothamsted_submissions"/>
            <consortium name="culmorum"/>
            <person name="King R."/>
        </authorList>
    </citation>
    <scope>NUCLEOTIDE SEQUENCE</scope>
</reference>
<organism evidence="21 22">
    <name type="scientific">Diatraea saccharalis</name>
    <name type="common">sugarcane borer</name>
    <dbReference type="NCBI Taxonomy" id="40085"/>
    <lineage>
        <taxon>Eukaryota</taxon>
        <taxon>Metazoa</taxon>
        <taxon>Ecdysozoa</taxon>
        <taxon>Arthropoda</taxon>
        <taxon>Hexapoda</taxon>
        <taxon>Insecta</taxon>
        <taxon>Pterygota</taxon>
        <taxon>Neoptera</taxon>
        <taxon>Endopterygota</taxon>
        <taxon>Lepidoptera</taxon>
        <taxon>Glossata</taxon>
        <taxon>Ditrysia</taxon>
        <taxon>Pyraloidea</taxon>
        <taxon>Crambidae</taxon>
        <taxon>Crambinae</taxon>
        <taxon>Diatraea</taxon>
    </lineage>
</organism>
<comment type="subcellular location">
    <subcellularLocation>
        <location evidence="1">Cytoplasm</location>
        <location evidence="1">Cytoskeleton</location>
        <location evidence="1">Cilium axoneme</location>
    </subcellularLocation>
</comment>
<dbReference type="InterPro" id="IPR035699">
    <property type="entry name" value="AAA_6"/>
</dbReference>
<dbReference type="GO" id="GO:0007018">
    <property type="term" value="P:microtubule-based movement"/>
    <property type="evidence" value="ECO:0007669"/>
    <property type="project" value="InterPro"/>
</dbReference>
<keyword evidence="3" id="KW-0963">Cytoplasm</keyword>
<feature type="domain" description="Dynein heavy chain linker" evidence="14">
    <location>
        <begin position="4"/>
        <end position="149"/>
    </location>
</feature>
<evidence type="ECO:0000313" key="21">
    <source>
        <dbReference type="EMBL" id="CAG9782449.1"/>
    </source>
</evidence>
<dbReference type="GO" id="GO:0045505">
    <property type="term" value="F:dynein intermediate chain binding"/>
    <property type="evidence" value="ECO:0007669"/>
    <property type="project" value="InterPro"/>
</dbReference>
<dbReference type="InterPro" id="IPR041589">
    <property type="entry name" value="DNAH3_AAA_lid_1"/>
</dbReference>
<evidence type="ECO:0000256" key="3">
    <source>
        <dbReference type="ARBA" id="ARBA00022490"/>
    </source>
</evidence>
<keyword evidence="4" id="KW-0493">Microtubule</keyword>
<evidence type="ECO:0000256" key="7">
    <source>
        <dbReference type="ARBA" id="ARBA00023017"/>
    </source>
</evidence>
<feature type="coiled-coil region" evidence="13">
    <location>
        <begin position="1466"/>
        <end position="1521"/>
    </location>
</feature>
<evidence type="ECO:0000256" key="13">
    <source>
        <dbReference type="SAM" id="Coils"/>
    </source>
</evidence>
<sequence>MATHGELIAEIGELASKEYVIEQSLDKMLADWSNKVMEMTPYKNTGTFIMKIADETLQLLDEHLLATQQLGFSPFKAAFELRIQEWDDKLRLTQKVVDEWIECQKEWMYLEPIFTSEDISRQLPLEAKKYGTMERIWRRIMSTAAACPKLDSLRGLVKGELTFFQREVVCALIVIEVHARDVTGTLVDENVKNVTDFQWICQLRYYQVVKDMNPLEEGESPEIYQDENRLDTSAYYRQFSQNHCDVRALNSSFQYQNEYLGNSGRLVITPLTDRCYLTLMCAMHLKFGGAPAGPAGTGKTETTKVVTIQKAQVARLDKFMFEGCDLPLKASCSVFITMNPGYAGRTELPDNLKALFRPIAMMVPNYTLIAEISLFSYGFFEGKILAGKITTTFRLSSEQLSSQDHYDFGMRAVKTVILVAGNLIRQMPDGDERQIVLRALRDVNVPKFLADDLILFNGIISDLFPRVEIPVVDYGIMEQSIRNMLVKRGYDDLYRKLAPDGFPFTPVHTFVVNPKSITMGQLYGEFDLQTHEWTDGILSSLVRGGIAVEDMDKRWYVFDGPVDAVWIENMNTVLDDNKKLCLSSGEIMKLTDRQRMIFEVADLAVASPATVSRCGMVYLDTKVVGLPPLVNAWLKSNIPPIGEILRKSLPNLINTYLYPALELLRSKLTEIVISIDSALVLKFLELLDYRLRPLTGKDDRPPPGGAFIAMLPRLAPCWVVWAVIWSVGATCDHNGRAIFSDFMRSLTEGNNFKPLFPKEGRVYDYTLHDGGFTDPTDDGEPANPYWYNWMANLEEYEVDPEWQFADIEVPTLDNVRSAALLGYKVTNYNHVICVGPTGTGKTVTITSKLSRGLHKKFICEFIVFSARTSANQTQDVIDGKLERRRRGVFGPPPTKRQVFFIDDLNMPALEVYGAQPPIELLRQFMDFSGWYDRTSIGEFRMLIDVGIVAAMGPPGGGRNPVTMRLMRHFHYISFTEMEYASKYVIFNTILCSWTRFIEKSVTVREAPFLKASIEIFTSLVEELLPTPTKSHYTFNLRDLSKVFQGILMMDASHVKDEDDVIRLWYHEHQRVYQDRLVNHEDRQWFKNLLNKKIRTEFGKKSDDVVGGRLMLFGDFMDIGADERKYIEITNQEELDEVLDHYLVEYNLATTVPLDLVLFEDAIAHLCRLARIMRQPMANALLLGMGGSGRQSLTRLAANMAELICMQIEITKAYGQAEWRDDLKQTMIKAGADNRGIVFLFSDAQIKMESFLEDLNNILSSGDVPNIYEAEDLDKIYMSVRHAVMEMNLPATKTNLFACYQRRVRSNLHIVVVMSPVGEVDEALPALHAAEKALQELNRNDIVEVKAMKKPPAGVVLVIESLCVVFDIKPIKEPGASFGEKILNYWKPGSQMLADPTAFLDSLMKYDKESITEDMIKKLKRFIANPDYEPMKILKVSKACQSLCMWVHAMYKFYHVNKAVAPKKEALSRATKELAAVEAMLANAKAKMQALLEGIAKLNAYLQEKEEEKRKMEDDINLCLARMDRANRLLNGLSSERVRWISTIKKLDVDIVSLIGDILISACAVGYITPFTDEFRRELLSQWMTHMEEVAVPHTEGATPLSILGDAVLIRNWQMYGLPRDPLSVESAVLMSNSRRWPLIIDPQTQANKWIRAMVLDPEYFIQFDTLFGYFSGLAEQLLSIVVAQERPDLEELRGQLIVSRAQMASQLAEMQADILYGLSNSEGSPVDDLPLILTLEAIKIKSAEILIKVEDIEKTTTEIEIAREDYVPVANRGQILFFCLSGMANVDPMYQYSLEWFVKLFIRSMAETEPNDIQQMASLPTMKQFVLDDFFQQLKFFKSYYDSYNPQRLPYPKPLDTQLDAFQKILVLKCVRPDKLVPGLQVR</sequence>
<gene>
    <name evidence="21" type="ORF">DIATSA_LOCUS706</name>
</gene>
<evidence type="ECO:0000256" key="8">
    <source>
        <dbReference type="ARBA" id="ARBA00023054"/>
    </source>
</evidence>
<keyword evidence="5" id="KW-0547">Nucleotide-binding</keyword>
<dbReference type="GO" id="GO:0051959">
    <property type="term" value="F:dynein light intermediate chain binding"/>
    <property type="evidence" value="ECO:0007669"/>
    <property type="project" value="InterPro"/>
</dbReference>
<feature type="domain" description="Dynein heavy chain ATP-binding dynein motor region" evidence="18">
    <location>
        <begin position="1610"/>
        <end position="1653"/>
    </location>
</feature>
<dbReference type="OrthoDB" id="424310at2759"/>
<dbReference type="Pfam" id="PF17857">
    <property type="entry name" value="AAA_lid_1"/>
    <property type="match status" value="1"/>
</dbReference>
<dbReference type="FunFam" id="1.20.140.100:FF:000001">
    <property type="entry name" value="dynein heavy chain 17, axonemal"/>
    <property type="match status" value="1"/>
</dbReference>
<dbReference type="SUPFAM" id="SSF52540">
    <property type="entry name" value="P-loop containing nucleoside triphosphate hydrolases"/>
    <property type="match status" value="3"/>
</dbReference>
<evidence type="ECO:0008006" key="23">
    <source>
        <dbReference type="Google" id="ProtNLM"/>
    </source>
</evidence>
<dbReference type="PANTHER" id="PTHR22878:SF73">
    <property type="entry name" value="DYNEIN AXONEMAL HEAVY CHAIN 1"/>
    <property type="match status" value="1"/>
</dbReference>
<evidence type="ECO:0000256" key="12">
    <source>
        <dbReference type="ARBA" id="ARBA00023273"/>
    </source>
</evidence>
<feature type="domain" description="Dynein heavy chain coiled coil stalk" evidence="16">
    <location>
        <begin position="1320"/>
        <end position="1581"/>
    </location>
</feature>
<evidence type="ECO:0000256" key="5">
    <source>
        <dbReference type="ARBA" id="ARBA00022741"/>
    </source>
</evidence>
<dbReference type="InterPro" id="IPR024317">
    <property type="entry name" value="Dynein_heavy_chain_D4_dom"/>
</dbReference>
<evidence type="ECO:0000256" key="2">
    <source>
        <dbReference type="ARBA" id="ARBA00008887"/>
    </source>
</evidence>
<keyword evidence="8 13" id="KW-0175">Coiled coil</keyword>
<keyword evidence="11" id="KW-0206">Cytoskeleton</keyword>
<evidence type="ECO:0000259" key="18">
    <source>
        <dbReference type="Pfam" id="PF12781"/>
    </source>
</evidence>
<dbReference type="GO" id="GO:0005930">
    <property type="term" value="C:axoneme"/>
    <property type="evidence" value="ECO:0007669"/>
    <property type="project" value="UniProtKB-SubCell"/>
</dbReference>
<dbReference type="Pfam" id="PF12774">
    <property type="entry name" value="AAA_6"/>
    <property type="match status" value="1"/>
</dbReference>
<dbReference type="FunFam" id="1.10.8.710:FF:000004">
    <property type="entry name" value="Dynein axonemal heavy chain 6"/>
    <property type="match status" value="1"/>
</dbReference>
<feature type="domain" description="Dynein heavy chain AAA 5 extension" evidence="19">
    <location>
        <begin position="651"/>
        <end position="768"/>
    </location>
</feature>
<reference evidence="21" key="1">
    <citation type="submission" date="2021-12" db="EMBL/GenBank/DDBJ databases">
        <authorList>
            <person name="King R."/>
        </authorList>
    </citation>
    <scope>NUCLEOTIDE SEQUENCE</scope>
</reference>
<dbReference type="InterPro" id="IPR035706">
    <property type="entry name" value="AAA_9"/>
</dbReference>
<proteinExistence type="inferred from homology"/>
<dbReference type="Pfam" id="PF12775">
    <property type="entry name" value="AAA_7"/>
    <property type="match status" value="1"/>
</dbReference>